<keyword evidence="7" id="KW-0677">Repeat</keyword>
<reference evidence="18 19" key="1">
    <citation type="journal article" date="2015" name="Sci. Rep.">
        <title>Genome of the facultative scuticociliatosis pathogen Pseudocohnilembus persalinus provides insight into its virulence through horizontal gene transfer.</title>
        <authorList>
            <person name="Xiong J."/>
            <person name="Wang G."/>
            <person name="Cheng J."/>
            <person name="Tian M."/>
            <person name="Pan X."/>
            <person name="Warren A."/>
            <person name="Jiang C."/>
            <person name="Yuan D."/>
            <person name="Miao W."/>
        </authorList>
    </citation>
    <scope>NUCLEOTIDE SEQUENCE [LARGE SCALE GENOMIC DNA]</scope>
    <source>
        <strain evidence="18">36N120E</strain>
    </source>
</reference>
<dbReference type="FunFam" id="1.10.238.10:FF:000003">
    <property type="entry name" value="Calmodulin A"/>
    <property type="match status" value="1"/>
</dbReference>
<feature type="region of interest" description="Disordered" evidence="15">
    <location>
        <begin position="108"/>
        <end position="139"/>
    </location>
</feature>
<keyword evidence="6" id="KW-0479">Metal-binding</keyword>
<comment type="caution">
    <text evidence="18">The sequence shown here is derived from an EMBL/GenBank/DDBJ whole genome shotgun (WGS) entry which is preliminary data.</text>
</comment>
<evidence type="ECO:0000256" key="1">
    <source>
        <dbReference type="ARBA" id="ARBA00001946"/>
    </source>
</evidence>
<accession>A0A0V0QV36</accession>
<protein>
    <recommendedName>
        <fullName evidence="3">non-specific serine/threonine protein kinase</fullName>
        <ecNumber evidence="3">2.7.11.1</ecNumber>
    </recommendedName>
</protein>
<evidence type="ECO:0000256" key="3">
    <source>
        <dbReference type="ARBA" id="ARBA00012513"/>
    </source>
</evidence>
<keyword evidence="5" id="KW-0808">Transferase</keyword>
<dbReference type="InterPro" id="IPR000719">
    <property type="entry name" value="Prot_kinase_dom"/>
</dbReference>
<dbReference type="InterPro" id="IPR008271">
    <property type="entry name" value="Ser/Thr_kinase_AS"/>
</dbReference>
<evidence type="ECO:0000256" key="2">
    <source>
        <dbReference type="ARBA" id="ARBA00011245"/>
    </source>
</evidence>
<evidence type="ECO:0000256" key="15">
    <source>
        <dbReference type="SAM" id="MobiDB-lite"/>
    </source>
</evidence>
<dbReference type="PANTHER" id="PTHR24349">
    <property type="entry name" value="SERINE/THREONINE-PROTEIN KINASE"/>
    <property type="match status" value="1"/>
</dbReference>
<feature type="compositionally biased region" description="Low complexity" evidence="15">
    <location>
        <begin position="18"/>
        <end position="27"/>
    </location>
</feature>
<evidence type="ECO:0000256" key="10">
    <source>
        <dbReference type="ARBA" id="ARBA00022837"/>
    </source>
</evidence>
<evidence type="ECO:0000256" key="6">
    <source>
        <dbReference type="ARBA" id="ARBA00022723"/>
    </source>
</evidence>
<dbReference type="GO" id="GO:0004674">
    <property type="term" value="F:protein serine/threonine kinase activity"/>
    <property type="evidence" value="ECO:0007669"/>
    <property type="project" value="UniProtKB-KW"/>
</dbReference>
<feature type="compositionally biased region" description="Polar residues" evidence="15">
    <location>
        <begin position="39"/>
        <end position="57"/>
    </location>
</feature>
<evidence type="ECO:0000313" key="19">
    <source>
        <dbReference type="Proteomes" id="UP000054937"/>
    </source>
</evidence>
<evidence type="ECO:0000256" key="13">
    <source>
        <dbReference type="ARBA" id="ARBA00047899"/>
    </source>
</evidence>
<dbReference type="OrthoDB" id="341578at2759"/>
<dbReference type="PROSITE" id="PS00108">
    <property type="entry name" value="PROTEIN_KINASE_ST"/>
    <property type="match status" value="1"/>
</dbReference>
<gene>
    <name evidence="18" type="ORF">PPERSA_03835</name>
</gene>
<feature type="compositionally biased region" description="Low complexity" evidence="15">
    <location>
        <begin position="61"/>
        <end position="71"/>
    </location>
</feature>
<evidence type="ECO:0000259" key="16">
    <source>
        <dbReference type="PROSITE" id="PS50011"/>
    </source>
</evidence>
<feature type="compositionally biased region" description="Polar residues" evidence="15">
    <location>
        <begin position="110"/>
        <end position="134"/>
    </location>
</feature>
<feature type="domain" description="Protein kinase" evidence="16">
    <location>
        <begin position="177"/>
        <end position="441"/>
    </location>
</feature>
<comment type="catalytic activity">
    <reaction evidence="13">
        <text>L-threonyl-[protein] + ATP = O-phospho-L-threonyl-[protein] + ADP + H(+)</text>
        <dbReference type="Rhea" id="RHEA:46608"/>
        <dbReference type="Rhea" id="RHEA-COMP:11060"/>
        <dbReference type="Rhea" id="RHEA-COMP:11605"/>
        <dbReference type="ChEBI" id="CHEBI:15378"/>
        <dbReference type="ChEBI" id="CHEBI:30013"/>
        <dbReference type="ChEBI" id="CHEBI:30616"/>
        <dbReference type="ChEBI" id="CHEBI:61977"/>
        <dbReference type="ChEBI" id="CHEBI:456216"/>
        <dbReference type="EC" id="2.7.11.1"/>
    </reaction>
</comment>
<dbReference type="EC" id="2.7.11.1" evidence="3"/>
<dbReference type="Gene3D" id="1.10.238.10">
    <property type="entry name" value="EF-hand"/>
    <property type="match status" value="2"/>
</dbReference>
<proteinExistence type="inferred from homology"/>
<dbReference type="PROSITE" id="PS50222">
    <property type="entry name" value="EF_HAND_2"/>
    <property type="match status" value="4"/>
</dbReference>
<dbReference type="FunFam" id="1.10.510.10:FF:000571">
    <property type="entry name" value="Maternal embryonic leucine zipper kinase"/>
    <property type="match status" value="1"/>
</dbReference>
<dbReference type="Gene3D" id="1.10.510.10">
    <property type="entry name" value="Transferase(Phosphotransferase) domain 1"/>
    <property type="match status" value="1"/>
</dbReference>
<keyword evidence="4" id="KW-0723">Serine/threonine-protein kinase</keyword>
<dbReference type="SMART" id="SM00054">
    <property type="entry name" value="EFh"/>
    <property type="match status" value="4"/>
</dbReference>
<dbReference type="GO" id="GO:0005524">
    <property type="term" value="F:ATP binding"/>
    <property type="evidence" value="ECO:0007669"/>
    <property type="project" value="UniProtKB-KW"/>
</dbReference>
<dbReference type="GO" id="GO:0005509">
    <property type="term" value="F:calcium ion binding"/>
    <property type="evidence" value="ECO:0007669"/>
    <property type="project" value="InterPro"/>
</dbReference>
<keyword evidence="19" id="KW-1185">Reference proteome</keyword>
<dbReference type="SUPFAM" id="SSF47473">
    <property type="entry name" value="EF-hand"/>
    <property type="match status" value="1"/>
</dbReference>
<dbReference type="OMA" id="RAYCNDD"/>
<dbReference type="EMBL" id="LDAU01000103">
    <property type="protein sequence ID" value="KRX05898.1"/>
    <property type="molecule type" value="Genomic_DNA"/>
</dbReference>
<evidence type="ECO:0000313" key="18">
    <source>
        <dbReference type="EMBL" id="KRX05898.1"/>
    </source>
</evidence>
<evidence type="ECO:0000256" key="5">
    <source>
        <dbReference type="ARBA" id="ARBA00022679"/>
    </source>
</evidence>
<dbReference type="Proteomes" id="UP000054937">
    <property type="component" value="Unassembled WGS sequence"/>
</dbReference>
<evidence type="ECO:0000256" key="12">
    <source>
        <dbReference type="ARBA" id="ARBA00024334"/>
    </source>
</evidence>
<evidence type="ECO:0000256" key="11">
    <source>
        <dbReference type="ARBA" id="ARBA00022840"/>
    </source>
</evidence>
<evidence type="ECO:0000256" key="8">
    <source>
        <dbReference type="ARBA" id="ARBA00022741"/>
    </source>
</evidence>
<organism evidence="18 19">
    <name type="scientific">Pseudocohnilembus persalinus</name>
    <name type="common">Ciliate</name>
    <dbReference type="NCBI Taxonomy" id="266149"/>
    <lineage>
        <taxon>Eukaryota</taxon>
        <taxon>Sar</taxon>
        <taxon>Alveolata</taxon>
        <taxon>Ciliophora</taxon>
        <taxon>Intramacronucleata</taxon>
        <taxon>Oligohymenophorea</taxon>
        <taxon>Scuticociliatia</taxon>
        <taxon>Philasterida</taxon>
        <taxon>Pseudocohnilembidae</taxon>
        <taxon>Pseudocohnilembus</taxon>
    </lineage>
</organism>
<dbReference type="InterPro" id="IPR002048">
    <property type="entry name" value="EF_hand_dom"/>
</dbReference>
<dbReference type="PROSITE" id="PS50011">
    <property type="entry name" value="PROTEIN_KINASE_DOM"/>
    <property type="match status" value="1"/>
</dbReference>
<keyword evidence="8" id="KW-0547">Nucleotide-binding</keyword>
<dbReference type="FunFam" id="3.30.200.20:FF:000315">
    <property type="entry name" value="Calcium-dependent protein kinase 3"/>
    <property type="match status" value="1"/>
</dbReference>
<comment type="subunit">
    <text evidence="2">Monomer.</text>
</comment>
<dbReference type="AlphaFoldDB" id="A0A0V0QV36"/>
<keyword evidence="10" id="KW-0106">Calcium</keyword>
<dbReference type="InParanoid" id="A0A0V0QV36"/>
<sequence length="669" mass="78313">MQLRKRKEIQSGDRNQKNSKQSLNSQSKQKDNKNQKTSINKVNQQKKQELQKSQNEITLLKQNQQNAANKQKQIDEQIQKLNQSKTEKSKNKKKTSIKIKITEEKEEFQSYENNNNKSQVNEQQQNTQKTFNDSEIQKQDDNIKKISSSNKKNNFSIQTSNFVYKQRGKYTDKYEEISNQNKLGEGSEGSVYKVKDIHCKNITRALKIVEKSQIVSLYKDEFIREIELLKTLDHPNIVKVFEFFEDEEKYYIISEYIQGRDLFDEIMERDSFPEEEVGQIAKQILSALFYTHNEKQLVHRDIKSDNILVEKDLNNENQEIWIKIIDFGICEKLEKGQNMNLQVGTQDNAAPEVIQGKNYNEKCDLWSLGCLLFTLLGMEHPFNRNNRQDDTIKNIINCDYSFDSPSFIQVSKDAKDLIQKMLTSNVDDRISAQEALKHPWIIRMNQINQQQNSDEKNQKISNIFGPDPIKMHQQNLNRFKNFHAQSKLHLASMSFIASHLTTDKEKKSLRRTFQQLDTNGDGKLSKQEILDGYINNNADIDDIQLQKKIEEINQIFENADTDNSGYIDYNEFVAAAMEKQDKFTDRKMQQVFNLFDKDGDGTITLDEIKQIFTCHIDKLEDSNIWQEIAQDVDENGDGLISLEEFKKFMYKMVDFPIQKETLSLNDNYD</sequence>
<dbReference type="InterPro" id="IPR011009">
    <property type="entry name" value="Kinase-like_dom_sf"/>
</dbReference>
<dbReference type="CDD" id="cd05117">
    <property type="entry name" value="STKc_CAMK"/>
    <property type="match status" value="1"/>
</dbReference>
<name>A0A0V0QV36_PSEPJ</name>
<feature type="domain" description="EF-hand" evidence="17">
    <location>
        <begin position="504"/>
        <end position="539"/>
    </location>
</feature>
<evidence type="ECO:0000256" key="4">
    <source>
        <dbReference type="ARBA" id="ARBA00022527"/>
    </source>
</evidence>
<feature type="region of interest" description="Disordered" evidence="15">
    <location>
        <begin position="1"/>
        <end position="74"/>
    </location>
</feature>
<comment type="cofactor">
    <cofactor evidence="1">
        <name>Mg(2+)</name>
        <dbReference type="ChEBI" id="CHEBI:18420"/>
    </cofactor>
</comment>
<dbReference type="PROSITE" id="PS00018">
    <property type="entry name" value="EF_HAND_1"/>
    <property type="match status" value="4"/>
</dbReference>
<dbReference type="Pfam" id="PF00069">
    <property type="entry name" value="Pkinase"/>
    <property type="match status" value="1"/>
</dbReference>
<dbReference type="InterPro" id="IPR050205">
    <property type="entry name" value="CDPK_Ser/Thr_kinases"/>
</dbReference>
<dbReference type="InterPro" id="IPR018247">
    <property type="entry name" value="EF_Hand_1_Ca_BS"/>
</dbReference>
<feature type="domain" description="EF-hand" evidence="17">
    <location>
        <begin position="620"/>
        <end position="655"/>
    </location>
</feature>
<keyword evidence="11" id="KW-0067">ATP-binding</keyword>
<feature type="domain" description="EF-hand" evidence="17">
    <location>
        <begin position="583"/>
        <end position="618"/>
    </location>
</feature>
<dbReference type="SMART" id="SM00220">
    <property type="entry name" value="S_TKc"/>
    <property type="match status" value="1"/>
</dbReference>
<dbReference type="Pfam" id="PF13499">
    <property type="entry name" value="EF-hand_7"/>
    <property type="match status" value="2"/>
</dbReference>
<dbReference type="SUPFAM" id="SSF56112">
    <property type="entry name" value="Protein kinase-like (PK-like)"/>
    <property type="match status" value="1"/>
</dbReference>
<dbReference type="InterPro" id="IPR011992">
    <property type="entry name" value="EF-hand-dom_pair"/>
</dbReference>
<evidence type="ECO:0000256" key="14">
    <source>
        <dbReference type="ARBA" id="ARBA00048679"/>
    </source>
</evidence>
<feature type="domain" description="EF-hand" evidence="17">
    <location>
        <begin position="547"/>
        <end position="582"/>
    </location>
</feature>
<evidence type="ECO:0000256" key="7">
    <source>
        <dbReference type="ARBA" id="ARBA00022737"/>
    </source>
</evidence>
<comment type="similarity">
    <text evidence="12">Belongs to the protein kinase superfamily. Ser/Thr protein kinase family. CDPK subfamily.</text>
</comment>
<dbReference type="Gene3D" id="3.30.200.20">
    <property type="entry name" value="Phosphorylase Kinase, domain 1"/>
    <property type="match status" value="1"/>
</dbReference>
<keyword evidence="9 18" id="KW-0418">Kinase</keyword>
<dbReference type="CDD" id="cd00051">
    <property type="entry name" value="EFh"/>
    <property type="match status" value="3"/>
</dbReference>
<comment type="catalytic activity">
    <reaction evidence="14">
        <text>L-seryl-[protein] + ATP = O-phospho-L-seryl-[protein] + ADP + H(+)</text>
        <dbReference type="Rhea" id="RHEA:17989"/>
        <dbReference type="Rhea" id="RHEA-COMP:9863"/>
        <dbReference type="Rhea" id="RHEA-COMP:11604"/>
        <dbReference type="ChEBI" id="CHEBI:15378"/>
        <dbReference type="ChEBI" id="CHEBI:29999"/>
        <dbReference type="ChEBI" id="CHEBI:30616"/>
        <dbReference type="ChEBI" id="CHEBI:83421"/>
        <dbReference type="ChEBI" id="CHEBI:456216"/>
        <dbReference type="EC" id="2.7.11.1"/>
    </reaction>
</comment>
<evidence type="ECO:0000259" key="17">
    <source>
        <dbReference type="PROSITE" id="PS50222"/>
    </source>
</evidence>
<evidence type="ECO:0000256" key="9">
    <source>
        <dbReference type="ARBA" id="ARBA00022777"/>
    </source>
</evidence>